<accession>A0A2T5G551</accession>
<dbReference type="GO" id="GO:0006508">
    <property type="term" value="P:proteolysis"/>
    <property type="evidence" value="ECO:0007669"/>
    <property type="project" value="UniProtKB-KW"/>
</dbReference>
<dbReference type="Pfam" id="PF05582">
    <property type="entry name" value="Peptidase_U57"/>
    <property type="match status" value="1"/>
</dbReference>
<gene>
    <name evidence="1" type="ORF">BLITH_0147</name>
</gene>
<dbReference type="AlphaFoldDB" id="A0A2T5G551"/>
<keyword evidence="1" id="KW-0378">Hydrolase</keyword>
<protein>
    <submittedName>
        <fullName evidence="1">Sporulation-specific protease YabG</fullName>
    </submittedName>
</protein>
<organism evidence="1 2">
    <name type="scientific">Brockia lithotrophica</name>
    <dbReference type="NCBI Taxonomy" id="933949"/>
    <lineage>
        <taxon>Bacteria</taxon>
        <taxon>Bacillati</taxon>
        <taxon>Bacillota</taxon>
        <taxon>Bacilli</taxon>
        <taxon>Bacillales</taxon>
        <taxon>Bacillales Family X. Incertae Sedis</taxon>
        <taxon>Brockia</taxon>
    </lineage>
</organism>
<name>A0A2T5G551_9BACL</name>
<dbReference type="GO" id="GO:0008233">
    <property type="term" value="F:peptidase activity"/>
    <property type="evidence" value="ECO:0007669"/>
    <property type="project" value="UniProtKB-KW"/>
</dbReference>
<comment type="caution">
    <text evidence="1">The sequence shown here is derived from an EMBL/GenBank/DDBJ whole genome shotgun (WGS) entry which is preliminary data.</text>
</comment>
<evidence type="ECO:0000313" key="2">
    <source>
        <dbReference type="Proteomes" id="UP000244016"/>
    </source>
</evidence>
<evidence type="ECO:0000313" key="1">
    <source>
        <dbReference type="EMBL" id="PTQ51321.1"/>
    </source>
</evidence>
<keyword evidence="1" id="KW-0645">Protease</keyword>
<proteinExistence type="predicted"/>
<dbReference type="InterPro" id="IPR008764">
    <property type="entry name" value="Peptidase_U57"/>
</dbReference>
<dbReference type="Proteomes" id="UP000244016">
    <property type="component" value="Unassembled WGS sequence"/>
</dbReference>
<reference evidence="1 2" key="1">
    <citation type="submission" date="2017-08" db="EMBL/GenBank/DDBJ databases">
        <title>Burning lignite coal seam in the remote Altai Mountains harbors a hydrogen-driven thermophilic microbial community.</title>
        <authorList>
            <person name="Kadnikov V.V."/>
            <person name="Mardanov A.V."/>
            <person name="Ivasenko D."/>
            <person name="Beletsky A.V."/>
            <person name="Karnachuk O.V."/>
            <person name="Ravin N.V."/>
        </authorList>
    </citation>
    <scope>NUCLEOTIDE SEQUENCE [LARGE SCALE GENOMIC DNA]</scope>
    <source>
        <strain evidence="1">AL31</strain>
    </source>
</reference>
<dbReference type="EMBL" id="PEBW01000006">
    <property type="protein sequence ID" value="PTQ51321.1"/>
    <property type="molecule type" value="Genomic_DNA"/>
</dbReference>
<sequence>MRDIRVGSLVRRRSHGGDILFRVTHVFHDSKVALLRAVGVRLLADAPLDDLIPEGEKGEDLRHRPLLRGPAWPLLQAVFQSARPVWEKISPRGPRMPEVQAGKVLHVDGDPYYLELSLAAYQRAGVPAVGVALQEPLMPRHILALLERAQPDILVLTGHDALPLGRDPGKLESYRHSRFFAEAVRRARTAFEPHKDGLLIVAGACQSHYEEILAAGANYGSSPKRVNIHALDPMLVAARLARTSVSVYLTPEEAISETKSGFSGIGGIESRGTLRRRT</sequence>